<dbReference type="OrthoDB" id="9812273at2"/>
<dbReference type="STRING" id="1579316.RC74_05680"/>
<dbReference type="InterPro" id="IPR011128">
    <property type="entry name" value="G3P_DH_NAD-dep_N"/>
</dbReference>
<dbReference type="PANTHER" id="PTHR11728:SF1">
    <property type="entry name" value="GLYCEROL-3-PHOSPHATE DEHYDROGENASE [NAD(+)] 2, CHLOROPLASTIC"/>
    <property type="match status" value="1"/>
</dbReference>
<dbReference type="PANTHER" id="PTHR11728">
    <property type="entry name" value="GLYCEROL-3-PHOSPHATE DEHYDROGENASE"/>
    <property type="match status" value="1"/>
</dbReference>
<evidence type="ECO:0000256" key="8">
    <source>
        <dbReference type="ARBA" id="ARBA00023209"/>
    </source>
</evidence>
<evidence type="ECO:0000313" key="21">
    <source>
        <dbReference type="EMBL" id="AML50838.1"/>
    </source>
</evidence>
<comment type="catalytic activity">
    <reaction evidence="14">
        <text>sn-glycerol 3-phosphate + NAD(+) = dihydroxyacetone phosphate + NADH + H(+)</text>
        <dbReference type="Rhea" id="RHEA:11092"/>
        <dbReference type="ChEBI" id="CHEBI:15378"/>
        <dbReference type="ChEBI" id="CHEBI:57540"/>
        <dbReference type="ChEBI" id="CHEBI:57597"/>
        <dbReference type="ChEBI" id="CHEBI:57642"/>
        <dbReference type="ChEBI" id="CHEBI:57945"/>
        <dbReference type="EC" id="1.1.1.94"/>
    </reaction>
</comment>
<dbReference type="GO" id="GO:0141152">
    <property type="term" value="F:glycerol-3-phosphate dehydrogenase (NAD+) activity"/>
    <property type="evidence" value="ECO:0007669"/>
    <property type="project" value="RHEA"/>
</dbReference>
<dbReference type="NCBIfam" id="NF000940">
    <property type="entry name" value="PRK00094.1-2"/>
    <property type="match status" value="1"/>
</dbReference>
<dbReference type="GO" id="GO:0141153">
    <property type="term" value="F:glycerol-3-phosphate dehydrogenase (NADP+) activity"/>
    <property type="evidence" value="ECO:0007669"/>
    <property type="project" value="RHEA"/>
</dbReference>
<evidence type="ECO:0000256" key="17">
    <source>
        <dbReference type="PIRSR" id="PIRSR000114-3"/>
    </source>
</evidence>
<feature type="binding site" evidence="14">
    <location>
        <position position="238"/>
    </location>
    <ligand>
        <name>sn-glycerol 3-phosphate</name>
        <dbReference type="ChEBI" id="CHEBI:57597"/>
    </ligand>
</feature>
<feature type="binding site" evidence="14">
    <location>
        <position position="103"/>
    </location>
    <ligand>
        <name>NADPH</name>
        <dbReference type="ChEBI" id="CHEBI:57783"/>
    </ligand>
</feature>
<feature type="binding site" evidence="14">
    <location>
        <position position="11"/>
    </location>
    <ligand>
        <name>NADPH</name>
        <dbReference type="ChEBI" id="CHEBI:57783"/>
    </ligand>
</feature>
<dbReference type="GO" id="GO:0046168">
    <property type="term" value="P:glycerol-3-phosphate catabolic process"/>
    <property type="evidence" value="ECO:0007669"/>
    <property type="project" value="InterPro"/>
</dbReference>
<evidence type="ECO:0000256" key="9">
    <source>
        <dbReference type="ARBA" id="ARBA00023264"/>
    </source>
</evidence>
<dbReference type="Pfam" id="PF07479">
    <property type="entry name" value="NAD_Gly3P_dh_C"/>
    <property type="match status" value="1"/>
</dbReference>
<evidence type="ECO:0000256" key="3">
    <source>
        <dbReference type="ARBA" id="ARBA00022741"/>
    </source>
</evidence>
<dbReference type="InterPro" id="IPR008927">
    <property type="entry name" value="6-PGluconate_DH-like_C_sf"/>
</dbReference>
<dbReference type="GO" id="GO:0051287">
    <property type="term" value="F:NAD binding"/>
    <property type="evidence" value="ECO:0007669"/>
    <property type="project" value="InterPro"/>
</dbReference>
<dbReference type="NCBIfam" id="NF000942">
    <property type="entry name" value="PRK00094.1-4"/>
    <property type="match status" value="1"/>
</dbReference>
<keyword evidence="3 14" id="KW-0547">Nucleotide-binding</keyword>
<keyword evidence="22" id="KW-1185">Reference proteome</keyword>
<dbReference type="InterPro" id="IPR006168">
    <property type="entry name" value="G3P_DH_NAD-dep"/>
</dbReference>
<feature type="binding site" evidence="14">
    <location>
        <position position="131"/>
    </location>
    <ligand>
        <name>sn-glycerol 3-phosphate</name>
        <dbReference type="ChEBI" id="CHEBI:57597"/>
    </ligand>
</feature>
<evidence type="ECO:0000256" key="1">
    <source>
        <dbReference type="ARBA" id="ARBA00011009"/>
    </source>
</evidence>
<dbReference type="GO" id="GO:0008654">
    <property type="term" value="P:phospholipid biosynthetic process"/>
    <property type="evidence" value="ECO:0007669"/>
    <property type="project" value="UniProtKB-KW"/>
</dbReference>
<dbReference type="Proteomes" id="UP000070371">
    <property type="component" value="Chromosome"/>
</dbReference>
<dbReference type="GO" id="GO:0046167">
    <property type="term" value="P:glycerol-3-phosphate biosynthetic process"/>
    <property type="evidence" value="ECO:0007669"/>
    <property type="project" value="UniProtKB-UniRule"/>
</dbReference>
<dbReference type="InterPro" id="IPR036291">
    <property type="entry name" value="NAD(P)-bd_dom_sf"/>
</dbReference>
<keyword evidence="2 14" id="KW-0444">Lipid biosynthesis</keyword>
<dbReference type="GO" id="GO:0006650">
    <property type="term" value="P:glycerophospholipid metabolic process"/>
    <property type="evidence" value="ECO:0007669"/>
    <property type="project" value="UniProtKB-UniRule"/>
</dbReference>
<feature type="active site" description="Proton acceptor" evidence="14 15">
    <location>
        <position position="185"/>
    </location>
</feature>
<dbReference type="SUPFAM" id="SSF48179">
    <property type="entry name" value="6-phosphogluconate dehydrogenase C-terminal domain-like"/>
    <property type="match status" value="1"/>
</dbReference>
<proteinExistence type="inferred from homology"/>
<evidence type="ECO:0000256" key="4">
    <source>
        <dbReference type="ARBA" id="ARBA00022857"/>
    </source>
</evidence>
<feature type="binding site" evidence="14">
    <location>
        <position position="248"/>
    </location>
    <ligand>
        <name>sn-glycerol 3-phosphate</name>
        <dbReference type="ChEBI" id="CHEBI:57597"/>
    </ligand>
</feature>
<organism evidence="21 22">
    <name type="scientific">Falsihalocynthiibacter arcticus</name>
    <dbReference type="NCBI Taxonomy" id="1579316"/>
    <lineage>
        <taxon>Bacteria</taxon>
        <taxon>Pseudomonadati</taxon>
        <taxon>Pseudomonadota</taxon>
        <taxon>Alphaproteobacteria</taxon>
        <taxon>Rhodobacterales</taxon>
        <taxon>Roseobacteraceae</taxon>
        <taxon>Falsihalocynthiibacter</taxon>
    </lineage>
</organism>
<evidence type="ECO:0000313" key="22">
    <source>
        <dbReference type="Proteomes" id="UP000070371"/>
    </source>
</evidence>
<comment type="pathway">
    <text evidence="14">Membrane lipid metabolism; glycerophospholipid metabolism.</text>
</comment>
<keyword evidence="4 14" id="KW-0521">NADP</keyword>
<evidence type="ECO:0000259" key="20">
    <source>
        <dbReference type="Pfam" id="PF07479"/>
    </source>
</evidence>
<evidence type="ECO:0000256" key="16">
    <source>
        <dbReference type="PIRSR" id="PIRSR000114-2"/>
    </source>
</evidence>
<feature type="binding site" evidence="14">
    <location>
        <position position="31"/>
    </location>
    <ligand>
        <name>NADPH</name>
        <dbReference type="ChEBI" id="CHEBI:57783"/>
    </ligand>
</feature>
<protein>
    <recommendedName>
        <fullName evidence="12 14">Glycerol-3-phosphate dehydrogenase [NAD(P)+]</fullName>
        <ecNumber evidence="11 14">1.1.1.94</ecNumber>
    </recommendedName>
    <alternativeName>
        <fullName evidence="14">NAD(P)(+)-dependent glycerol-3-phosphate dehydrogenase</fullName>
    </alternativeName>
    <alternativeName>
        <fullName evidence="13 14">NAD(P)H-dependent dihydroxyacetone-phosphate reductase</fullName>
    </alternativeName>
</protein>
<dbReference type="Gene3D" id="1.10.1040.10">
    <property type="entry name" value="N-(1-d-carboxylethyl)-l-norvaline Dehydrogenase, domain 2"/>
    <property type="match status" value="1"/>
</dbReference>
<evidence type="ECO:0000259" key="19">
    <source>
        <dbReference type="Pfam" id="PF01210"/>
    </source>
</evidence>
<feature type="binding site" evidence="14">
    <location>
        <position position="250"/>
    </location>
    <ligand>
        <name>sn-glycerol 3-phosphate</name>
        <dbReference type="ChEBI" id="CHEBI:57597"/>
    </ligand>
</feature>
<keyword evidence="8 14" id="KW-0594">Phospholipid biosynthesis</keyword>
<comment type="catalytic activity">
    <reaction evidence="10">
        <text>sn-glycerol 3-phosphate + NADP(+) = dihydroxyacetone phosphate + NADPH + H(+)</text>
        <dbReference type="Rhea" id="RHEA:11096"/>
        <dbReference type="ChEBI" id="CHEBI:15378"/>
        <dbReference type="ChEBI" id="CHEBI:57597"/>
        <dbReference type="ChEBI" id="CHEBI:57642"/>
        <dbReference type="ChEBI" id="CHEBI:57783"/>
        <dbReference type="ChEBI" id="CHEBI:58349"/>
        <dbReference type="EC" id="1.1.1.94"/>
    </reaction>
    <physiologicalReaction direction="right-to-left" evidence="10">
        <dbReference type="Rhea" id="RHEA:11098"/>
    </physiologicalReaction>
</comment>
<accession>A0A126UXP1</accession>
<evidence type="ECO:0000256" key="11">
    <source>
        <dbReference type="ARBA" id="ARBA00066687"/>
    </source>
</evidence>
<evidence type="ECO:0000256" key="15">
    <source>
        <dbReference type="PIRSR" id="PIRSR000114-1"/>
    </source>
</evidence>
<feature type="binding site" evidence="17">
    <location>
        <position position="249"/>
    </location>
    <ligand>
        <name>NAD(+)</name>
        <dbReference type="ChEBI" id="CHEBI:57540"/>
    </ligand>
</feature>
<keyword evidence="6 14" id="KW-0520">NAD</keyword>
<dbReference type="UniPathway" id="UPA00940"/>
<feature type="binding site" evidence="14">
    <location>
        <position position="249"/>
    </location>
    <ligand>
        <name>sn-glycerol 3-phosphate</name>
        <dbReference type="ChEBI" id="CHEBI:57597"/>
    </ligand>
</feature>
<feature type="binding site" evidence="16">
    <location>
        <position position="103"/>
    </location>
    <ligand>
        <name>substrate</name>
    </ligand>
</feature>
<feature type="domain" description="Glycerol-3-phosphate dehydrogenase NAD-dependent C-terminal" evidence="20">
    <location>
        <begin position="174"/>
        <end position="310"/>
    </location>
</feature>
<dbReference type="PROSITE" id="PS00957">
    <property type="entry name" value="NAD_G3PDH"/>
    <property type="match status" value="1"/>
</dbReference>
<feature type="binding site" evidence="14">
    <location>
        <position position="270"/>
    </location>
    <ligand>
        <name>NADPH</name>
        <dbReference type="ChEBI" id="CHEBI:57783"/>
    </ligand>
</feature>
<dbReference type="GO" id="GO:0005829">
    <property type="term" value="C:cytosol"/>
    <property type="evidence" value="ECO:0007669"/>
    <property type="project" value="TreeGrafter"/>
</dbReference>
<name>A0A126UXP1_9RHOB</name>
<keyword evidence="7 14" id="KW-0443">Lipid metabolism</keyword>
<sequence length="320" mass="32922">MSISVLGAGAFGTALAITLSNARTDVTLWARDEVAVKTMQTTRMNAARLPKARFPKTLTVSSDLEAACQAETILLVIPTQKLAAFLHSHATLLDVKTLVACCKGVDLATGLGPVQTIASTIPSAQACILTGPSFAVDIAAGLPTALTLAGPKNCLEPLQEMLSTPALRLYWTTDTVGAELGGALKNVIAIASGAAIGAGFGESARAAVMTRGYAEIQRLAIALGAKPKTLAGLSGFGDLALTCTSARSRNFSFGFALGAKTEFDSGLTVEGAKTAEAVSNLAKKHGIDMPITNAVAAILAQRLTVSQAMEALIARPLKEE</sequence>
<comment type="caution">
    <text evidence="14">Lacks conserved residue(s) required for the propagation of feature annotation.</text>
</comment>
<dbReference type="EC" id="1.1.1.94" evidence="11 14"/>
<keyword evidence="9 14" id="KW-1208">Phospholipid metabolism</keyword>
<feature type="binding site" evidence="16">
    <location>
        <begin position="249"/>
        <end position="250"/>
    </location>
    <ligand>
        <name>substrate</name>
    </ligand>
</feature>
<dbReference type="PRINTS" id="PR00077">
    <property type="entry name" value="GPDHDRGNASE"/>
</dbReference>
<feature type="domain" description="Glycerol-3-phosphate dehydrogenase NAD-dependent N-terminal" evidence="19">
    <location>
        <begin position="3"/>
        <end position="150"/>
    </location>
</feature>
<dbReference type="FunFam" id="3.40.50.720:FF:000019">
    <property type="entry name" value="Glycerol-3-phosphate dehydrogenase [NAD(P)+]"/>
    <property type="match status" value="1"/>
</dbReference>
<comment type="subcellular location">
    <subcellularLocation>
        <location evidence="14">Cytoplasm</location>
    </subcellularLocation>
</comment>
<dbReference type="AlphaFoldDB" id="A0A126UXP1"/>
<feature type="binding site" evidence="14">
    <location>
        <position position="135"/>
    </location>
    <ligand>
        <name>NADPH</name>
        <dbReference type="ChEBI" id="CHEBI:57783"/>
    </ligand>
</feature>
<dbReference type="GO" id="GO:0005975">
    <property type="term" value="P:carbohydrate metabolic process"/>
    <property type="evidence" value="ECO:0007669"/>
    <property type="project" value="InterPro"/>
</dbReference>
<evidence type="ECO:0000256" key="5">
    <source>
        <dbReference type="ARBA" id="ARBA00023002"/>
    </source>
</evidence>
<keyword evidence="14" id="KW-0963">Cytoplasm</keyword>
<feature type="binding site" evidence="14">
    <location>
        <position position="249"/>
    </location>
    <ligand>
        <name>NADPH</name>
        <dbReference type="ChEBI" id="CHEBI:57783"/>
    </ligand>
</feature>
<dbReference type="Gene3D" id="3.40.50.720">
    <property type="entry name" value="NAD(P)-binding Rossmann-like Domain"/>
    <property type="match status" value="1"/>
</dbReference>
<dbReference type="SUPFAM" id="SSF51735">
    <property type="entry name" value="NAD(P)-binding Rossmann-fold domains"/>
    <property type="match status" value="1"/>
</dbReference>
<evidence type="ECO:0000256" key="10">
    <source>
        <dbReference type="ARBA" id="ARBA00052716"/>
    </source>
</evidence>
<feature type="binding site" evidence="14">
    <location>
        <position position="103"/>
    </location>
    <ligand>
        <name>sn-glycerol 3-phosphate</name>
        <dbReference type="ChEBI" id="CHEBI:57597"/>
    </ligand>
</feature>
<comment type="similarity">
    <text evidence="1 14 18">Belongs to the NAD-dependent glycerol-3-phosphate dehydrogenase family.</text>
</comment>
<feature type="binding site" evidence="17">
    <location>
        <position position="135"/>
    </location>
    <ligand>
        <name>NAD(+)</name>
        <dbReference type="ChEBI" id="CHEBI:57540"/>
    </ligand>
</feature>
<feature type="binding site" evidence="17">
    <location>
        <begin position="7"/>
        <end position="12"/>
    </location>
    <ligand>
        <name>NAD(+)</name>
        <dbReference type="ChEBI" id="CHEBI:57540"/>
    </ligand>
</feature>
<dbReference type="EMBL" id="CP014327">
    <property type="protein sequence ID" value="AML50838.1"/>
    <property type="molecule type" value="Genomic_DNA"/>
</dbReference>
<feature type="binding site" evidence="14">
    <location>
        <position position="185"/>
    </location>
    <ligand>
        <name>sn-glycerol 3-phosphate</name>
        <dbReference type="ChEBI" id="CHEBI:57597"/>
    </ligand>
</feature>
<dbReference type="RefSeq" id="WP_039002914.1">
    <property type="nucleotide sequence ID" value="NZ_CP014327.1"/>
</dbReference>
<reference evidence="21 22" key="1">
    <citation type="submission" date="2016-02" db="EMBL/GenBank/DDBJ databases">
        <title>Complete genome sequence of Halocynthiibacter arcticus PAMC 20958t from arctic marine sediment.</title>
        <authorList>
            <person name="Lee Y.M."/>
            <person name="Baek K."/>
            <person name="Lee H.K."/>
            <person name="Shin S.C."/>
        </authorList>
    </citation>
    <scope>NUCLEOTIDE SEQUENCE [LARGE SCALE GENOMIC DNA]</scope>
    <source>
        <strain evidence="21">PAMC 20958</strain>
    </source>
</reference>
<feature type="binding site" evidence="14">
    <location>
        <position position="133"/>
    </location>
    <ligand>
        <name>sn-glycerol 3-phosphate</name>
        <dbReference type="ChEBI" id="CHEBI:57597"/>
    </ligand>
</feature>
<evidence type="ECO:0000256" key="7">
    <source>
        <dbReference type="ARBA" id="ARBA00023098"/>
    </source>
</evidence>
<comment type="function">
    <text evidence="14">Catalyzes the reduction of the glycolytic intermediate dihydroxyacetone phosphate (DHAP) to sn-glycerol 3-phosphate (G3P), the key precursor for phospholipid synthesis.</text>
</comment>
<dbReference type="PIRSF" id="PIRSF000114">
    <property type="entry name" value="Glycerol-3-P_dh"/>
    <property type="match status" value="1"/>
</dbReference>
<dbReference type="HAMAP" id="MF_00394">
    <property type="entry name" value="NAD_Glyc3P_dehydrog"/>
    <property type="match status" value="1"/>
</dbReference>
<gene>
    <name evidence="14" type="primary">gpsA</name>
    <name evidence="21" type="ORF">RC74_05680</name>
</gene>
<dbReference type="InterPro" id="IPR013328">
    <property type="entry name" value="6PGD_dom2"/>
</dbReference>
<dbReference type="FunFam" id="1.10.1040.10:FF:000001">
    <property type="entry name" value="Glycerol-3-phosphate dehydrogenase [NAD(P)+]"/>
    <property type="match status" value="1"/>
</dbReference>
<dbReference type="Pfam" id="PF01210">
    <property type="entry name" value="NAD_Gly3P_dh_N"/>
    <property type="match status" value="1"/>
</dbReference>
<evidence type="ECO:0000256" key="13">
    <source>
        <dbReference type="ARBA" id="ARBA00080511"/>
    </source>
</evidence>
<evidence type="ECO:0000256" key="12">
    <source>
        <dbReference type="ARBA" id="ARBA00069372"/>
    </source>
</evidence>
<evidence type="ECO:0000256" key="6">
    <source>
        <dbReference type="ARBA" id="ARBA00023027"/>
    </source>
</evidence>
<keyword evidence="5 14" id="KW-0560">Oxidoreductase</keyword>
<evidence type="ECO:0000256" key="18">
    <source>
        <dbReference type="RuleBase" id="RU000437"/>
    </source>
</evidence>
<dbReference type="KEGG" id="hat:RC74_05680"/>
<dbReference type="InterPro" id="IPR006109">
    <property type="entry name" value="G3P_DH_NAD-dep_C"/>
</dbReference>
<evidence type="ECO:0000256" key="2">
    <source>
        <dbReference type="ARBA" id="ARBA00022516"/>
    </source>
</evidence>
<evidence type="ECO:0000256" key="14">
    <source>
        <dbReference type="HAMAP-Rule" id="MF_00394"/>
    </source>
</evidence>